<keyword evidence="1" id="KW-0812">Transmembrane</keyword>
<evidence type="ECO:0000256" key="1">
    <source>
        <dbReference type="SAM" id="Phobius"/>
    </source>
</evidence>
<dbReference type="Proteomes" id="UP000243591">
    <property type="component" value="Chromosome"/>
</dbReference>
<reference evidence="2 3" key="1">
    <citation type="submission" date="2017-09" db="EMBL/GenBank/DDBJ databases">
        <title>Complete Genome Sequences of Two Strains of the Meat Spoilage Bacterium Brochothrix thermosphacta Isolated from Ground Chicken.</title>
        <authorList>
            <person name="Paoli G.C."/>
            <person name="Wijey C."/>
            <person name="Chen C.-Y."/>
            <person name="Nguyen L."/>
            <person name="Yan X."/>
            <person name="Irwin P.L."/>
        </authorList>
    </citation>
    <scope>NUCLEOTIDE SEQUENCE [LARGE SCALE GENOMIC DNA]</scope>
    <source>
        <strain evidence="2 3">BI</strain>
    </source>
</reference>
<organism evidence="2 3">
    <name type="scientific">Brochothrix thermosphacta</name>
    <name type="common">Microbacterium thermosphactum</name>
    <dbReference type="NCBI Taxonomy" id="2756"/>
    <lineage>
        <taxon>Bacteria</taxon>
        <taxon>Bacillati</taxon>
        <taxon>Bacillota</taxon>
        <taxon>Bacilli</taxon>
        <taxon>Bacillales</taxon>
        <taxon>Listeriaceae</taxon>
        <taxon>Brochothrix</taxon>
    </lineage>
</organism>
<dbReference type="InterPro" id="IPR021486">
    <property type="entry name" value="DUF3139"/>
</dbReference>
<name>A0A291KGZ3_BROTH</name>
<feature type="transmembrane region" description="Helical" evidence="1">
    <location>
        <begin position="12"/>
        <end position="33"/>
    </location>
</feature>
<dbReference type="RefSeq" id="WP_081315932.1">
    <property type="nucleotide sequence ID" value="NZ_CP023483.1"/>
</dbReference>
<dbReference type="AlphaFoldDB" id="A0A291KGZ3"/>
<dbReference type="EMBL" id="CP023483">
    <property type="protein sequence ID" value="ATF26325.1"/>
    <property type="molecule type" value="Genomic_DNA"/>
</dbReference>
<keyword evidence="1" id="KW-1133">Transmembrane helix</keyword>
<keyword evidence="1" id="KW-0472">Membrane</keyword>
<sequence length="129" mass="15336">MNKEAFTITKKTLTIRVILFVLISAYLYLVPFYKYEAYRAIDNYIKEQNISKSVTVEKMALEKNWKYGWYSCTVHFSDDPDVDYTYMYSRSYDAGQTGVHLETFGIYDENKKPKHSYLPDDSQDIDYLR</sequence>
<evidence type="ECO:0000313" key="3">
    <source>
        <dbReference type="Proteomes" id="UP000243591"/>
    </source>
</evidence>
<proteinExistence type="predicted"/>
<protein>
    <submittedName>
        <fullName evidence="2">DUF3139 domain-containing protein</fullName>
    </submittedName>
</protein>
<evidence type="ECO:0000313" key="2">
    <source>
        <dbReference type="EMBL" id="ATF26325.1"/>
    </source>
</evidence>
<dbReference type="KEGG" id="bths:CNY62_08010"/>
<dbReference type="Pfam" id="PF11337">
    <property type="entry name" value="DUF3139"/>
    <property type="match status" value="1"/>
</dbReference>
<gene>
    <name evidence="2" type="ORF">CNY62_08010</name>
</gene>
<accession>A0A291KGZ3</accession>
<keyword evidence="3" id="KW-1185">Reference proteome</keyword>